<accession>A0AAU9IP37</accession>
<dbReference type="AlphaFoldDB" id="A0AAU9IP37"/>
<evidence type="ECO:0000313" key="2">
    <source>
        <dbReference type="Proteomes" id="UP001162131"/>
    </source>
</evidence>
<protein>
    <recommendedName>
        <fullName evidence="3">Secreted protein</fullName>
    </recommendedName>
</protein>
<name>A0AAU9IP37_9CILI</name>
<sequence length="89" mass="9765">MQCVLGAIILYVAGVWHLKTSANVIILEKSEIIKLVQAVLCRQDQCHGLNWIIAIHAIYIIAQLAKRGCMIAAVESGHLGFKIVPCVEI</sequence>
<evidence type="ECO:0000313" key="1">
    <source>
        <dbReference type="EMBL" id="CAG9312914.1"/>
    </source>
</evidence>
<reference evidence="1" key="1">
    <citation type="submission" date="2021-09" db="EMBL/GenBank/DDBJ databases">
        <authorList>
            <consortium name="AG Swart"/>
            <person name="Singh M."/>
            <person name="Singh A."/>
            <person name="Seah K."/>
            <person name="Emmerich C."/>
        </authorList>
    </citation>
    <scope>NUCLEOTIDE SEQUENCE</scope>
    <source>
        <strain evidence="1">ATCC30299</strain>
    </source>
</reference>
<proteinExistence type="predicted"/>
<gene>
    <name evidence="1" type="ORF">BSTOLATCC_MIC7706</name>
</gene>
<comment type="caution">
    <text evidence="1">The sequence shown here is derived from an EMBL/GenBank/DDBJ whole genome shotgun (WGS) entry which is preliminary data.</text>
</comment>
<dbReference type="Proteomes" id="UP001162131">
    <property type="component" value="Unassembled WGS sequence"/>
</dbReference>
<dbReference type="EMBL" id="CAJZBQ010000009">
    <property type="protein sequence ID" value="CAG9312914.1"/>
    <property type="molecule type" value="Genomic_DNA"/>
</dbReference>
<evidence type="ECO:0008006" key="3">
    <source>
        <dbReference type="Google" id="ProtNLM"/>
    </source>
</evidence>
<keyword evidence="2" id="KW-1185">Reference proteome</keyword>
<organism evidence="1 2">
    <name type="scientific">Blepharisma stoltei</name>
    <dbReference type="NCBI Taxonomy" id="1481888"/>
    <lineage>
        <taxon>Eukaryota</taxon>
        <taxon>Sar</taxon>
        <taxon>Alveolata</taxon>
        <taxon>Ciliophora</taxon>
        <taxon>Postciliodesmatophora</taxon>
        <taxon>Heterotrichea</taxon>
        <taxon>Heterotrichida</taxon>
        <taxon>Blepharismidae</taxon>
        <taxon>Blepharisma</taxon>
    </lineage>
</organism>